<feature type="compositionally biased region" description="Polar residues" evidence="1">
    <location>
        <begin position="101"/>
        <end position="111"/>
    </location>
</feature>
<keyword evidence="2" id="KW-1133">Transmembrane helix</keyword>
<evidence type="ECO:0000313" key="4">
    <source>
        <dbReference type="Proteomes" id="UP000009009"/>
    </source>
</evidence>
<protein>
    <submittedName>
        <fullName evidence="3">Uncharacterized protein</fullName>
    </submittedName>
</protein>
<organism evidence="3 4">
    <name type="scientific">Saccharomyces cerevisiae x Saccharomyces kudriavzevii (strain VIN7)</name>
    <name type="common">Yeast</name>
    <dbReference type="NCBI Taxonomy" id="1095631"/>
    <lineage>
        <taxon>Eukaryota</taxon>
        <taxon>Fungi</taxon>
        <taxon>Dikarya</taxon>
        <taxon>Ascomycota</taxon>
        <taxon>Saccharomycotina</taxon>
        <taxon>Saccharomycetes</taxon>
        <taxon>Saccharomycetales</taxon>
        <taxon>Saccharomycetaceae</taxon>
        <taxon>Saccharomyces</taxon>
    </lineage>
</organism>
<keyword evidence="2" id="KW-0472">Membrane</keyword>
<reference evidence="3 4" key="1">
    <citation type="journal article" date="2012" name="FEMS Yeast Res.">
        <title>The genome sequence of the wine yeast VIN7 reveals an allotriploid hybrid genome with Saccharomyces cerevisiae and Saccharomyces kudriavzevii origins.</title>
        <authorList>
            <person name="Borneman A.R."/>
            <person name="Desany B.A."/>
            <person name="Riches D."/>
            <person name="Affourtit J.P."/>
            <person name="Forgan A.H."/>
            <person name="Pretorius I.S."/>
            <person name="Egholm M."/>
            <person name="Chambers P.J."/>
        </authorList>
    </citation>
    <scope>NUCLEOTIDE SEQUENCE [LARGE SCALE GENOMIC DNA]</scope>
    <source>
        <strain evidence="3 4">VIN7</strain>
    </source>
</reference>
<evidence type="ECO:0000313" key="3">
    <source>
        <dbReference type="EMBL" id="EHN02142.1"/>
    </source>
</evidence>
<keyword evidence="4" id="KW-1185">Reference proteome</keyword>
<comment type="caution">
    <text evidence="3">The sequence shown here is derived from an EMBL/GenBank/DDBJ whole genome shotgun (WGS) entry which is preliminary data.</text>
</comment>
<dbReference type="HOGENOM" id="CLU_2159857_0_0_1"/>
<name>H0GVJ5_SACCK</name>
<dbReference type="AlphaFoldDB" id="H0GVJ5"/>
<keyword evidence="2" id="KW-0812">Transmembrane</keyword>
<dbReference type="EMBL" id="AGVY01000238">
    <property type="protein sequence ID" value="EHN02142.1"/>
    <property type="molecule type" value="Genomic_DNA"/>
</dbReference>
<feature type="compositionally biased region" description="Basic and acidic residues" evidence="1">
    <location>
        <begin position="69"/>
        <end position="81"/>
    </location>
</feature>
<gene>
    <name evidence="3" type="ORF">VIN7_7445</name>
</gene>
<evidence type="ECO:0000256" key="2">
    <source>
        <dbReference type="SAM" id="Phobius"/>
    </source>
</evidence>
<feature type="region of interest" description="Disordered" evidence="1">
    <location>
        <begin position="69"/>
        <end position="111"/>
    </location>
</feature>
<sequence>MKKMHVREKSLSCIKERSFIFVIDAGRNNIRIKEADGSGATMSLLYFPIYFFFFFSTFGVGRVLIETGKRENPQEKKERLIRANPLRYQKGQDPNSKKSINENPNTRNEQN</sequence>
<evidence type="ECO:0000256" key="1">
    <source>
        <dbReference type="SAM" id="MobiDB-lite"/>
    </source>
</evidence>
<dbReference type="Proteomes" id="UP000009009">
    <property type="component" value="Unassembled WGS sequence"/>
</dbReference>
<feature type="transmembrane region" description="Helical" evidence="2">
    <location>
        <begin position="45"/>
        <end position="65"/>
    </location>
</feature>
<accession>H0GVJ5</accession>
<proteinExistence type="predicted"/>